<evidence type="ECO:0000313" key="5">
    <source>
        <dbReference type="EMBL" id="HIU92466.1"/>
    </source>
</evidence>
<gene>
    <name evidence="5" type="ORF">IAD26_04960</name>
</gene>
<dbReference type="AlphaFoldDB" id="A0A9D1N049"/>
<keyword evidence="2" id="KW-0813">Transport</keyword>
<comment type="caution">
    <text evidence="5">The sequence shown here is derived from an EMBL/GenBank/DDBJ whole genome shotgun (WGS) entry which is preliminary data.</text>
</comment>
<dbReference type="GO" id="GO:0055052">
    <property type="term" value="C:ATP-binding cassette (ABC) transporter complex, substrate-binding subunit-containing"/>
    <property type="evidence" value="ECO:0007669"/>
    <property type="project" value="TreeGrafter"/>
</dbReference>
<name>A0A9D1N049_9CLOT</name>
<reference evidence="5" key="2">
    <citation type="journal article" date="2021" name="PeerJ">
        <title>Extensive microbial diversity within the chicken gut microbiome revealed by metagenomics and culture.</title>
        <authorList>
            <person name="Gilroy R."/>
            <person name="Ravi A."/>
            <person name="Getino M."/>
            <person name="Pursley I."/>
            <person name="Horton D.L."/>
            <person name="Alikhan N.F."/>
            <person name="Baker D."/>
            <person name="Gharbi K."/>
            <person name="Hall N."/>
            <person name="Watson M."/>
            <person name="Adriaenssens E.M."/>
            <person name="Foster-Nyarko E."/>
            <person name="Jarju S."/>
            <person name="Secka A."/>
            <person name="Antonio M."/>
            <person name="Oren A."/>
            <person name="Chaudhuri R.R."/>
            <person name="La Ragione R."/>
            <person name="Hildebrand F."/>
            <person name="Pallen M.J."/>
        </authorList>
    </citation>
    <scope>NUCLEOTIDE SEQUENCE</scope>
    <source>
        <strain evidence="5">CHK154-7741</strain>
    </source>
</reference>
<keyword evidence="4" id="KW-0812">Transmembrane</keyword>
<dbReference type="Gene3D" id="3.40.190.10">
    <property type="entry name" value="Periplasmic binding protein-like II"/>
    <property type="match status" value="1"/>
</dbReference>
<dbReference type="PANTHER" id="PTHR30061:SF50">
    <property type="entry name" value="MALTOSE_MALTODEXTRIN-BINDING PERIPLASMIC PROTEIN"/>
    <property type="match status" value="1"/>
</dbReference>
<dbReference type="EMBL" id="DVOD01000035">
    <property type="protein sequence ID" value="HIU92466.1"/>
    <property type="molecule type" value="Genomic_DNA"/>
</dbReference>
<dbReference type="PANTHER" id="PTHR30061">
    <property type="entry name" value="MALTOSE-BINDING PERIPLASMIC PROTEIN"/>
    <property type="match status" value="1"/>
</dbReference>
<evidence type="ECO:0000256" key="1">
    <source>
        <dbReference type="ARBA" id="ARBA00008520"/>
    </source>
</evidence>
<organism evidence="5 6">
    <name type="scientific">Candidatus Limenecus avicola</name>
    <dbReference type="NCBI Taxonomy" id="2840847"/>
    <lineage>
        <taxon>Bacteria</taxon>
        <taxon>Bacillati</taxon>
        <taxon>Bacillota</taxon>
        <taxon>Clostridia</taxon>
        <taxon>Eubacteriales</taxon>
        <taxon>Clostridiaceae</taxon>
        <taxon>Clostridiaceae incertae sedis</taxon>
        <taxon>Candidatus Limenecus</taxon>
    </lineage>
</organism>
<evidence type="ECO:0000256" key="4">
    <source>
        <dbReference type="SAM" id="Phobius"/>
    </source>
</evidence>
<comment type="similarity">
    <text evidence="1">Belongs to the bacterial solute-binding protein 1 family.</text>
</comment>
<protein>
    <submittedName>
        <fullName evidence="5">Extracellular solute-binding protein</fullName>
    </submittedName>
</protein>
<dbReference type="SUPFAM" id="SSF53850">
    <property type="entry name" value="Periplasmic binding protein-like II"/>
    <property type="match status" value="1"/>
</dbReference>
<evidence type="ECO:0000313" key="6">
    <source>
        <dbReference type="Proteomes" id="UP000886748"/>
    </source>
</evidence>
<keyword evidence="3" id="KW-0732">Signal</keyword>
<proteinExistence type="inferred from homology"/>
<keyword evidence="4" id="KW-0472">Membrane</keyword>
<dbReference type="GO" id="GO:1901982">
    <property type="term" value="F:maltose binding"/>
    <property type="evidence" value="ECO:0007669"/>
    <property type="project" value="TreeGrafter"/>
</dbReference>
<feature type="transmembrane region" description="Helical" evidence="4">
    <location>
        <begin position="6"/>
        <end position="24"/>
    </location>
</feature>
<reference evidence="5" key="1">
    <citation type="submission" date="2020-10" db="EMBL/GenBank/DDBJ databases">
        <authorList>
            <person name="Gilroy R."/>
        </authorList>
    </citation>
    <scope>NUCLEOTIDE SEQUENCE</scope>
    <source>
        <strain evidence="5">CHK154-7741</strain>
    </source>
</reference>
<dbReference type="InterPro" id="IPR006059">
    <property type="entry name" value="SBP"/>
</dbReference>
<dbReference type="GO" id="GO:0042956">
    <property type="term" value="P:maltodextrin transmembrane transport"/>
    <property type="evidence" value="ECO:0007669"/>
    <property type="project" value="TreeGrafter"/>
</dbReference>
<dbReference type="Proteomes" id="UP000886748">
    <property type="component" value="Unassembled WGS sequence"/>
</dbReference>
<accession>A0A9D1N049</accession>
<evidence type="ECO:0000256" key="2">
    <source>
        <dbReference type="ARBA" id="ARBA00022448"/>
    </source>
</evidence>
<sequence length="419" mass="47872">MKNLKIIIAILCVCLICIDAVYLLTKPQKTEQKTPAQTTKEVVFWSLQMGTFNNYMNPLIEQFEKENPDIKIKWIDVPYSEGEKRTLASILSTTPPDLVNLTPDFSSVLAQKQALHYIDCNKLNAYNPLIIDMLKQDGKCYAIPFYATSSLTFYNKKILDDSAITSIPKTYDEMNALAPRIKEKTGKFVTMPTLTENDTLLKILNKYNINTPESIVSNKSVKIFNDYKYLYNSDLIPKESITQNHQEALEKYMSGQIAFIQSGANFLNIVKENAPQVFKDTDVSKQLTGDNGKYDVSVMNLIIPQRAKNKEAALKFALFLTNKNNQIELAKLTTILPVNNESLKDPYFNQYNNNDTISKARYLSAQQLNNLQKQVKFKNNRKEIITLLNTAVQQIILSKTDTKTLLENTAKNWKRLEDQ</sequence>
<dbReference type="GO" id="GO:0015768">
    <property type="term" value="P:maltose transport"/>
    <property type="evidence" value="ECO:0007669"/>
    <property type="project" value="TreeGrafter"/>
</dbReference>
<dbReference type="Pfam" id="PF01547">
    <property type="entry name" value="SBP_bac_1"/>
    <property type="match status" value="1"/>
</dbReference>
<evidence type="ECO:0000256" key="3">
    <source>
        <dbReference type="ARBA" id="ARBA00022729"/>
    </source>
</evidence>
<keyword evidence="4" id="KW-1133">Transmembrane helix</keyword>